<evidence type="ECO:0000313" key="4">
    <source>
        <dbReference type="Proteomes" id="UP000677054"/>
    </source>
</evidence>
<feature type="region of interest" description="Disordered" evidence="1">
    <location>
        <begin position="331"/>
        <end position="393"/>
    </location>
</feature>
<dbReference type="Proteomes" id="UP000677054">
    <property type="component" value="Unassembled WGS sequence"/>
</dbReference>
<feature type="transmembrane region" description="Helical" evidence="2">
    <location>
        <begin position="285"/>
        <end position="303"/>
    </location>
</feature>
<sequence length="393" mass="42814">MRLRILPVFISTSEGRRKGPSRARRRTFDEHKAKAPRRERGEGHPNEDEVVQRGRGRSTRARQGPSTMASMASMASVASMASRIDGVDWSLPPTHLDPEAPRMHSLIGYHGARCLPPWRYPGVARSPRVFWVGHSERTPPSPPDGSSGVPHNARRHKPGSVLRTRDNEGPSRWGGGGGGGGFHHSGHRAGGHCRSACPFNATGEARGRMQGQRQAAQEDPQPLLMDPVGPSLPYPQCNQDRQSVARIIGRTNLCAGRPNKFLWLCFASMAIVLMSLFMVRSHTHLIMMGLVGVFILLLCSIVTRAKAGLLEPGASESSPLPRPLVEVHRISPERISVDDGPSSPRRSETGSEPPPYHMALHLPEPEKSPSPSPSVIARPETPPPPYELSLGVP</sequence>
<keyword evidence="2" id="KW-0812">Transmembrane</keyword>
<feature type="transmembrane region" description="Helical" evidence="2">
    <location>
        <begin position="261"/>
        <end position="279"/>
    </location>
</feature>
<evidence type="ECO:0000256" key="1">
    <source>
        <dbReference type="SAM" id="MobiDB-lite"/>
    </source>
</evidence>
<name>A0A7R8XHL6_9CRUS</name>
<dbReference type="EMBL" id="LR900957">
    <property type="protein sequence ID" value="CAD7247394.1"/>
    <property type="molecule type" value="Genomic_DNA"/>
</dbReference>
<feature type="compositionally biased region" description="Low complexity" evidence="1">
    <location>
        <begin position="208"/>
        <end position="218"/>
    </location>
</feature>
<feature type="region of interest" description="Disordered" evidence="1">
    <location>
        <begin position="134"/>
        <end position="187"/>
    </location>
</feature>
<gene>
    <name evidence="3" type="ORF">DSTB1V02_LOCUS7225</name>
</gene>
<accession>A0A7R8XHL6</accession>
<protein>
    <submittedName>
        <fullName evidence="3">Uncharacterized protein</fullName>
    </submittedName>
</protein>
<dbReference type="AlphaFoldDB" id="A0A7R8XHL6"/>
<organism evidence="3">
    <name type="scientific">Darwinula stevensoni</name>
    <dbReference type="NCBI Taxonomy" id="69355"/>
    <lineage>
        <taxon>Eukaryota</taxon>
        <taxon>Metazoa</taxon>
        <taxon>Ecdysozoa</taxon>
        <taxon>Arthropoda</taxon>
        <taxon>Crustacea</taxon>
        <taxon>Oligostraca</taxon>
        <taxon>Ostracoda</taxon>
        <taxon>Podocopa</taxon>
        <taxon>Podocopida</taxon>
        <taxon>Darwinulocopina</taxon>
        <taxon>Darwinuloidea</taxon>
        <taxon>Darwinulidae</taxon>
        <taxon>Darwinula</taxon>
    </lineage>
</organism>
<reference evidence="3" key="1">
    <citation type="submission" date="2020-11" db="EMBL/GenBank/DDBJ databases">
        <authorList>
            <person name="Tran Van P."/>
        </authorList>
    </citation>
    <scope>NUCLEOTIDE SEQUENCE</scope>
</reference>
<keyword evidence="2" id="KW-0472">Membrane</keyword>
<evidence type="ECO:0000256" key="2">
    <source>
        <dbReference type="SAM" id="Phobius"/>
    </source>
</evidence>
<evidence type="ECO:0000313" key="3">
    <source>
        <dbReference type="EMBL" id="CAD7247394.1"/>
    </source>
</evidence>
<feature type="region of interest" description="Disordered" evidence="1">
    <location>
        <begin position="9"/>
        <end position="74"/>
    </location>
</feature>
<feature type="compositionally biased region" description="Basic and acidic residues" evidence="1">
    <location>
        <begin position="26"/>
        <end position="52"/>
    </location>
</feature>
<feature type="region of interest" description="Disordered" evidence="1">
    <location>
        <begin position="204"/>
        <end position="226"/>
    </location>
</feature>
<proteinExistence type="predicted"/>
<keyword evidence="2" id="KW-1133">Transmembrane helix</keyword>
<keyword evidence="4" id="KW-1185">Reference proteome</keyword>
<dbReference type="EMBL" id="CAJPEV010001440">
    <property type="protein sequence ID" value="CAG0892668.1"/>
    <property type="molecule type" value="Genomic_DNA"/>
</dbReference>
<feature type="compositionally biased region" description="Gly residues" evidence="1">
    <location>
        <begin position="172"/>
        <end position="183"/>
    </location>
</feature>